<dbReference type="OrthoDB" id="9815473at2"/>
<dbReference type="AlphaFoldDB" id="A0A089LPG1"/>
<organism evidence="1 2">
    <name type="scientific">Paenibacillus borealis</name>
    <dbReference type="NCBI Taxonomy" id="160799"/>
    <lineage>
        <taxon>Bacteria</taxon>
        <taxon>Bacillati</taxon>
        <taxon>Bacillota</taxon>
        <taxon>Bacilli</taxon>
        <taxon>Bacillales</taxon>
        <taxon>Paenibacillaceae</taxon>
        <taxon>Paenibacillus</taxon>
    </lineage>
</organism>
<dbReference type="HOGENOM" id="CLU_050639_3_0_9"/>
<dbReference type="SUPFAM" id="SSF69279">
    <property type="entry name" value="Phage tail proteins"/>
    <property type="match status" value="1"/>
</dbReference>
<dbReference type="KEGG" id="pbd:PBOR_32630"/>
<reference evidence="1" key="1">
    <citation type="submission" date="2014-08" db="EMBL/GenBank/DDBJ databases">
        <title>Comparative genomics of the Paenibacillus odorifer group.</title>
        <authorList>
            <person name="den Bakker H.C."/>
            <person name="Tsai Y.-C.Y.-C."/>
            <person name="Martin N."/>
            <person name="Korlach J."/>
            <person name="Wiedmann M."/>
        </authorList>
    </citation>
    <scope>NUCLEOTIDE SEQUENCE [LARGE SCALE GENOMIC DNA]</scope>
    <source>
        <strain evidence="1">DSM 13188</strain>
    </source>
</reference>
<dbReference type="EMBL" id="CP009285">
    <property type="protein sequence ID" value="AIQ61113.1"/>
    <property type="molecule type" value="Genomic_DNA"/>
</dbReference>
<keyword evidence="2" id="KW-1185">Reference proteome</keyword>
<sequence length="343" mass="37975">MESMQDARRAVLELRYNGKDVTVDIAKSLTDFQYNDAASGSLDDLTVSLEDRDRNWQGPWAPVEGDQLVASIRTVNWGKPGEIKKLPLGTFEVDSIDFNGPPDTISIKAVSLPITSEIRMQRSSRSWEKTNLKTVAAQVAKRAKLKLIYEAQDNPSYERLEQSEMSDLAFLLNTATQEGIAIKVSGGSVVLFDEREYEQKAAVATIVRGEANVTGYSFALNTAYAAFRACTVTYTPPQGKEPLKATYTPEGAPKSGPVLKINEQVDSQADALRLARKRLRERNKEGGRGTLSLMGDMRMATGLTINIKGWQRFDGKYIIESARHSIGSNGYTTNLEIRKVLGW</sequence>
<dbReference type="RefSeq" id="WP_042217877.1">
    <property type="nucleotide sequence ID" value="NZ_CP009285.1"/>
</dbReference>
<dbReference type="Proteomes" id="UP000029518">
    <property type="component" value="Chromosome"/>
</dbReference>
<proteinExistence type="predicted"/>
<protein>
    <submittedName>
        <fullName evidence="1">Phage late control protein</fullName>
    </submittedName>
</protein>
<accession>A0A089LPG1</accession>
<name>A0A089LPG1_PAEBO</name>
<evidence type="ECO:0000313" key="1">
    <source>
        <dbReference type="EMBL" id="AIQ61113.1"/>
    </source>
</evidence>
<gene>
    <name evidence="1" type="ORF">PBOR_32630</name>
</gene>
<evidence type="ECO:0000313" key="2">
    <source>
        <dbReference type="Proteomes" id="UP000029518"/>
    </source>
</evidence>
<dbReference type="Pfam" id="PF05954">
    <property type="entry name" value="Phage_GPD"/>
    <property type="match status" value="1"/>
</dbReference>